<evidence type="ECO:0000259" key="4">
    <source>
        <dbReference type="SMART" id="SM00418"/>
    </source>
</evidence>
<feature type="domain" description="HTH arsR-type" evidence="4">
    <location>
        <begin position="6"/>
        <end position="85"/>
    </location>
</feature>
<dbReference type="InterPro" id="IPR051081">
    <property type="entry name" value="HTH_MetalResp_TranReg"/>
</dbReference>
<dbReference type="PANTHER" id="PTHR33154:SF33">
    <property type="entry name" value="TRANSCRIPTIONAL REPRESSOR SDPR"/>
    <property type="match status" value="1"/>
</dbReference>
<dbReference type="CDD" id="cd00090">
    <property type="entry name" value="HTH_ARSR"/>
    <property type="match status" value="1"/>
</dbReference>
<dbReference type="SMART" id="SM00418">
    <property type="entry name" value="HTH_ARSR"/>
    <property type="match status" value="1"/>
</dbReference>
<dbReference type="Pfam" id="PF12840">
    <property type="entry name" value="HTH_20"/>
    <property type="match status" value="1"/>
</dbReference>
<dbReference type="GO" id="GO:0003700">
    <property type="term" value="F:DNA-binding transcription factor activity"/>
    <property type="evidence" value="ECO:0007669"/>
    <property type="project" value="InterPro"/>
</dbReference>
<dbReference type="GO" id="GO:0003677">
    <property type="term" value="F:DNA binding"/>
    <property type="evidence" value="ECO:0007669"/>
    <property type="project" value="UniProtKB-KW"/>
</dbReference>
<protein>
    <submittedName>
        <fullName evidence="5">Transcriptional regulator ArsR family</fullName>
    </submittedName>
</protein>
<keyword evidence="2" id="KW-0238">DNA-binding</keyword>
<keyword evidence="3" id="KW-0804">Transcription</keyword>
<evidence type="ECO:0000256" key="1">
    <source>
        <dbReference type="ARBA" id="ARBA00023015"/>
    </source>
</evidence>
<evidence type="ECO:0000256" key="2">
    <source>
        <dbReference type="ARBA" id="ARBA00023125"/>
    </source>
</evidence>
<dbReference type="Gene3D" id="1.10.10.10">
    <property type="entry name" value="Winged helix-like DNA-binding domain superfamily/Winged helix DNA-binding domain"/>
    <property type="match status" value="1"/>
</dbReference>
<dbReference type="AlphaFoldDB" id="A0A075FMV1"/>
<evidence type="ECO:0000256" key="3">
    <source>
        <dbReference type="ARBA" id="ARBA00023163"/>
    </source>
</evidence>
<proteinExistence type="predicted"/>
<sequence>MVDFDEALSILENKARRDILKRLAKEPHYPLQLSELLDISQQAVVKHLKVLEAAGFVESQKVPSAKGGPPKKMYTVNQSFSLRLDLGPNLFRAEHRTMPKGGPIRLSSRLPGGLDDVIDKIGTRRRLPLVEAMSMLSEMDRTLEQIDEQRDAIIALHQQVMQKVAPTIDESSETYEERQLAHAMLNHPRRPLDLDLFSQGLRIQSMQAEVMMDGLRERLLRDFASTTGSVIAAREGTPLPWWLAR</sequence>
<organism evidence="5">
    <name type="scientific">uncultured marine group II/III euryarchaeote AD1000_29_E08</name>
    <dbReference type="NCBI Taxonomy" id="1457749"/>
    <lineage>
        <taxon>Archaea</taxon>
        <taxon>Methanobacteriati</taxon>
        <taxon>Methanobacteriota</taxon>
        <taxon>environmental samples</taxon>
    </lineage>
</organism>
<dbReference type="InterPro" id="IPR011991">
    <property type="entry name" value="ArsR-like_HTH"/>
</dbReference>
<evidence type="ECO:0000313" key="5">
    <source>
        <dbReference type="EMBL" id="AIE92880.1"/>
    </source>
</evidence>
<dbReference type="InterPro" id="IPR036390">
    <property type="entry name" value="WH_DNA-bd_sf"/>
</dbReference>
<dbReference type="EMBL" id="KF900379">
    <property type="protein sequence ID" value="AIE92880.1"/>
    <property type="molecule type" value="Genomic_DNA"/>
</dbReference>
<dbReference type="InterPro" id="IPR036388">
    <property type="entry name" value="WH-like_DNA-bd_sf"/>
</dbReference>
<dbReference type="SUPFAM" id="SSF46785">
    <property type="entry name" value="Winged helix' DNA-binding domain"/>
    <property type="match status" value="1"/>
</dbReference>
<dbReference type="PANTHER" id="PTHR33154">
    <property type="entry name" value="TRANSCRIPTIONAL REGULATOR, ARSR FAMILY"/>
    <property type="match status" value="1"/>
</dbReference>
<dbReference type="InterPro" id="IPR001845">
    <property type="entry name" value="HTH_ArsR_DNA-bd_dom"/>
</dbReference>
<keyword evidence="1" id="KW-0805">Transcription regulation</keyword>
<accession>A0A075FMV1</accession>
<name>A0A075FMV1_9EURY</name>
<reference evidence="5" key="1">
    <citation type="journal article" date="2014" name="Genome Biol. Evol.">
        <title>Pangenome evidence for extensive interdomain horizontal transfer affecting lineage core and shell genes in uncultured planktonic thaumarchaeota and euryarchaeota.</title>
        <authorList>
            <person name="Deschamps P."/>
            <person name="Zivanovic Y."/>
            <person name="Moreira D."/>
            <person name="Rodriguez-Valera F."/>
            <person name="Lopez-Garcia P."/>
        </authorList>
    </citation>
    <scope>NUCLEOTIDE SEQUENCE</scope>
</reference>